<dbReference type="Proteomes" id="UP000762586">
    <property type="component" value="Unassembled WGS sequence"/>
</dbReference>
<dbReference type="KEGG" id="pbra:B5S52_17355"/>
<dbReference type="EMBL" id="JACGET010000011">
    <property type="protein sequence ID" value="MBN3106668.1"/>
    <property type="molecule type" value="Genomic_DNA"/>
</dbReference>
<feature type="signal peptide" evidence="1">
    <location>
        <begin position="1"/>
        <end position="26"/>
    </location>
</feature>
<evidence type="ECO:0000256" key="1">
    <source>
        <dbReference type="SAM" id="SignalP"/>
    </source>
</evidence>
<reference evidence="3 4" key="2">
    <citation type="submission" date="2020-11" db="EMBL/GenBank/DDBJ databases">
        <title>Complete genome sequence of Pectobacterium brasiliense strain F126.</title>
        <authorList>
            <person name="Miroshnikov K."/>
            <person name="Vo T.N.H."/>
            <person name="Khodykina M.V."/>
            <person name="Kabanova A.P."/>
            <person name="Shneider M."/>
            <person name="Korzhenkov A."/>
            <person name="Toschakov S.V."/>
            <person name="Miroshnikov K.A."/>
            <person name="Ignatov A.N."/>
            <person name="Mikhailova Y.V."/>
            <person name="Shelenkov A."/>
            <person name="Yanushevich Y.G."/>
            <person name="Evseev P.V."/>
        </authorList>
    </citation>
    <scope>NUCLEOTIDE SEQUENCE [LARGE SCALE GENOMIC DNA]</scope>
    <source>
        <strain evidence="3 4">F126</strain>
    </source>
</reference>
<proteinExistence type="predicted"/>
<dbReference type="RefSeq" id="WP_039461833.1">
    <property type="nucleotide sequence ID" value="NZ_BSWF01000001.1"/>
</dbReference>
<evidence type="ECO:0000313" key="4">
    <source>
        <dbReference type="Proteomes" id="UP000269351"/>
    </source>
</evidence>
<reference evidence="2 5" key="1">
    <citation type="submission" date="2020-07" db="EMBL/GenBank/DDBJ databases">
        <title>A pangenomic view of the genus Pectobacterium provides insights into genome organization, phylogeny, and virulence.</title>
        <authorList>
            <person name="Jonkheer E."/>
            <person name="Brankovics B."/>
            <person name="Houwers I."/>
            <person name="Van Der Wolf J."/>
            <person name="Bonants P."/>
            <person name="Vreeburg R."/>
            <person name="Bollema R."/>
            <person name="De Haan J."/>
            <person name="Berke L."/>
            <person name="De Ridder D."/>
            <person name="Smit S."/>
            <person name="Van Der Lee T.A.J."/>
        </authorList>
    </citation>
    <scope>NUCLEOTIDE SEQUENCE [LARGE SCALE GENOMIC DNA]</scope>
    <source>
        <strain evidence="2 5">NAK:384</strain>
    </source>
</reference>
<evidence type="ECO:0000313" key="3">
    <source>
        <dbReference type="EMBL" id="QPK23294.1"/>
    </source>
</evidence>
<evidence type="ECO:0000313" key="5">
    <source>
        <dbReference type="Proteomes" id="UP000762586"/>
    </source>
</evidence>
<name>A0A3S1A0U5_9GAMM</name>
<feature type="chain" id="PRO_5044600424" evidence="1">
    <location>
        <begin position="27"/>
        <end position="139"/>
    </location>
</feature>
<accession>A0A3S1A0U5</accession>
<dbReference type="EMBL" id="CP065031">
    <property type="protein sequence ID" value="QPK23294.1"/>
    <property type="molecule type" value="Genomic_DNA"/>
</dbReference>
<dbReference type="AlphaFoldDB" id="A0A3S1A0U5"/>
<protein>
    <submittedName>
        <fullName evidence="3">Uncharacterized protein</fullName>
    </submittedName>
</protein>
<gene>
    <name evidence="3" type="ORF">F126LOC_016885</name>
    <name evidence="2" type="ORF">H4F48_11350</name>
</gene>
<dbReference type="Proteomes" id="UP000269351">
    <property type="component" value="Chromosome"/>
</dbReference>
<organism evidence="3 4">
    <name type="scientific">Pectobacterium brasiliense</name>
    <dbReference type="NCBI Taxonomy" id="180957"/>
    <lineage>
        <taxon>Bacteria</taxon>
        <taxon>Pseudomonadati</taxon>
        <taxon>Pseudomonadota</taxon>
        <taxon>Gammaproteobacteria</taxon>
        <taxon>Enterobacterales</taxon>
        <taxon>Pectobacteriaceae</taxon>
        <taxon>Pectobacterium</taxon>
    </lineage>
</organism>
<sequence length="139" mass="15223">MKTFKSCLLSLVSILGLSVVSSHSLAAVFVCSNDDCSKWTAITQQQLDTKSTDGEGTTIRQTLSQSSEASVVNGYNSTAKTNLYLKSSLWHIGGVEPIKGKQHVTAYVYKSTDPNTRLKTCHAFSYKKELKGPYYATCQ</sequence>
<evidence type="ECO:0000313" key="2">
    <source>
        <dbReference type="EMBL" id="MBN3106668.1"/>
    </source>
</evidence>
<keyword evidence="5" id="KW-1185">Reference proteome</keyword>
<keyword evidence="1" id="KW-0732">Signal</keyword>